<feature type="compositionally biased region" description="Polar residues" evidence="3">
    <location>
        <begin position="577"/>
        <end position="590"/>
    </location>
</feature>
<evidence type="ECO:0000256" key="2">
    <source>
        <dbReference type="ARBA" id="ARBA00023242"/>
    </source>
</evidence>
<feature type="compositionally biased region" description="Low complexity" evidence="3">
    <location>
        <begin position="561"/>
        <end position="576"/>
    </location>
</feature>
<evidence type="ECO:0000313" key="5">
    <source>
        <dbReference type="EMBL" id="KAK6008323.1"/>
    </source>
</evidence>
<sequence length="635" mass="72184">MQFLCQTRPRPLSNDAAATRLQKLEDMVNGLMHAAPMSTFVATPSSSTTSPRADAPTYSEVSAGGHLSQQGNQVNYIGGTHWASILESIHEIRSVMDSQLNDASSEPMQLTQSTLQADPLFGQEELLTIDQVLAALPERHRVDNLVASYFKESMLSLTFLHSAKFRREYEAFWKNPSSASFCWLSILFSIMFMAGKLARARGDPSPAEPCNTRMAGSLRMAAKCLVTGQYLKAQSYAVEALLFHFHCIYALHADPEIQPWPILTMATRLAQKMGYHRDPKHLSSRLSPFESEMRRRAWYYIEIFDITMSANQGIPAMINEDECDCQFPINLLDEDFDEHTTVLPPPRPNTTHIPMLFFTCKAKALRLLRPIIRHALSSRRYDVEETNSLHENLEKSHQNVPPSLRIRHIAETSFVDQDYLIMQRFMLELQYLKGLCILHRPFLSCSKDEPAFRRSREICVDSALRQLDLQNDYFEALRPQGRLYQSRWMFTNITLHEQFAAAMIICLDLNESTTQSAGLRARKIETLQKAQYFWSTKKPTYRDAVRASHVLGVMLARLTRDSSSTDGTDGPSHSTTAENAHVSQQQITPPQDSPFDMMDTTSLENLFDNPDMLNWNDIDSYLVDYGGLEMPETVA</sequence>
<reference evidence="5 6" key="1">
    <citation type="submission" date="2023-11" db="EMBL/GenBank/DDBJ databases">
        <title>Draft genome sequence and annotation of the polyextremotolerant black yeast-like fungus Aureobasidium pullulans NRRL 62042.</title>
        <authorList>
            <person name="Dielentheis-Frenken M.R.E."/>
            <person name="Wibberg D."/>
            <person name="Blank L.M."/>
            <person name="Tiso T."/>
        </authorList>
    </citation>
    <scope>NUCLEOTIDE SEQUENCE [LARGE SCALE GENOMIC DNA]</scope>
    <source>
        <strain evidence="5 6">NRRL 62042</strain>
    </source>
</reference>
<dbReference type="CDD" id="cd12148">
    <property type="entry name" value="fungal_TF_MHR"/>
    <property type="match status" value="1"/>
</dbReference>
<accession>A0ABR0TUZ9</accession>
<feature type="domain" description="Xylanolytic transcriptional activator regulatory" evidence="4">
    <location>
        <begin position="259"/>
        <end position="334"/>
    </location>
</feature>
<protein>
    <recommendedName>
        <fullName evidence="4">Xylanolytic transcriptional activator regulatory domain-containing protein</fullName>
    </recommendedName>
</protein>
<dbReference type="PANTHER" id="PTHR31001">
    <property type="entry name" value="UNCHARACTERIZED TRANSCRIPTIONAL REGULATORY PROTEIN"/>
    <property type="match status" value="1"/>
</dbReference>
<evidence type="ECO:0000256" key="3">
    <source>
        <dbReference type="SAM" id="MobiDB-lite"/>
    </source>
</evidence>
<dbReference type="Proteomes" id="UP001341245">
    <property type="component" value="Unassembled WGS sequence"/>
</dbReference>
<keyword evidence="2" id="KW-0539">Nucleus</keyword>
<dbReference type="EMBL" id="JASGXD010000001">
    <property type="protein sequence ID" value="KAK6008323.1"/>
    <property type="molecule type" value="Genomic_DNA"/>
</dbReference>
<dbReference type="Pfam" id="PF04082">
    <property type="entry name" value="Fungal_trans"/>
    <property type="match status" value="1"/>
</dbReference>
<gene>
    <name evidence="5" type="ORF">QM012_000226</name>
</gene>
<comment type="subcellular location">
    <subcellularLocation>
        <location evidence="1">Nucleus</location>
    </subcellularLocation>
</comment>
<organism evidence="5 6">
    <name type="scientific">Aureobasidium pullulans</name>
    <name type="common">Black yeast</name>
    <name type="synonym">Pullularia pullulans</name>
    <dbReference type="NCBI Taxonomy" id="5580"/>
    <lineage>
        <taxon>Eukaryota</taxon>
        <taxon>Fungi</taxon>
        <taxon>Dikarya</taxon>
        <taxon>Ascomycota</taxon>
        <taxon>Pezizomycotina</taxon>
        <taxon>Dothideomycetes</taxon>
        <taxon>Dothideomycetidae</taxon>
        <taxon>Dothideales</taxon>
        <taxon>Saccotheciaceae</taxon>
        <taxon>Aureobasidium</taxon>
    </lineage>
</organism>
<proteinExistence type="predicted"/>
<dbReference type="InterPro" id="IPR050613">
    <property type="entry name" value="Sec_Metabolite_Reg"/>
</dbReference>
<keyword evidence="6" id="KW-1185">Reference proteome</keyword>
<evidence type="ECO:0000313" key="6">
    <source>
        <dbReference type="Proteomes" id="UP001341245"/>
    </source>
</evidence>
<dbReference type="SMART" id="SM00906">
    <property type="entry name" value="Fungal_trans"/>
    <property type="match status" value="1"/>
</dbReference>
<name>A0ABR0TUZ9_AURPU</name>
<dbReference type="PANTHER" id="PTHR31001:SF49">
    <property type="entry name" value="ZN(II)2CYS6 TRANSCRIPTION FACTOR (EUROFUNG)"/>
    <property type="match status" value="1"/>
</dbReference>
<dbReference type="InterPro" id="IPR007219">
    <property type="entry name" value="XnlR_reg_dom"/>
</dbReference>
<evidence type="ECO:0000256" key="1">
    <source>
        <dbReference type="ARBA" id="ARBA00004123"/>
    </source>
</evidence>
<comment type="caution">
    <text evidence="5">The sequence shown here is derived from an EMBL/GenBank/DDBJ whole genome shotgun (WGS) entry which is preliminary data.</text>
</comment>
<evidence type="ECO:0000259" key="4">
    <source>
        <dbReference type="SMART" id="SM00906"/>
    </source>
</evidence>
<feature type="region of interest" description="Disordered" evidence="3">
    <location>
        <begin position="561"/>
        <end position="596"/>
    </location>
</feature>